<dbReference type="EMBL" id="FP929125">
    <property type="protein sequence ID" value="CBX94755.1"/>
    <property type="molecule type" value="Genomic_DNA"/>
</dbReference>
<organism evidence="2">
    <name type="scientific">Leptosphaeria maculans (strain JN3 / isolate v23.1.3 / race Av1-4-5-6-7-8)</name>
    <name type="common">Blackleg fungus</name>
    <name type="synonym">Phoma lingam</name>
    <dbReference type="NCBI Taxonomy" id="985895"/>
    <lineage>
        <taxon>Eukaryota</taxon>
        <taxon>Fungi</taxon>
        <taxon>Dikarya</taxon>
        <taxon>Ascomycota</taxon>
        <taxon>Pezizomycotina</taxon>
        <taxon>Dothideomycetes</taxon>
        <taxon>Pleosporomycetidae</taxon>
        <taxon>Pleosporales</taxon>
        <taxon>Pleosporineae</taxon>
        <taxon>Leptosphaeriaceae</taxon>
        <taxon>Plenodomus</taxon>
        <taxon>Plenodomus lingam/Leptosphaeria maculans species complex</taxon>
    </lineage>
</organism>
<protein>
    <submittedName>
        <fullName evidence="1">Predicted protein</fullName>
    </submittedName>
</protein>
<proteinExistence type="predicted"/>
<dbReference type="Proteomes" id="UP000002668">
    <property type="component" value="Genome"/>
</dbReference>
<sequence>MTFYNSFTGAMARITGGFALHATRRHPWKVGAMDADRLIAVGVESQTWVPCSQDMETGTVYLWYMASTRTENIHGYMSHMSYRTYRTYSDTATPMAASSRSISQHLRSLLLERYVPYLIHRYLLVASSQSHFG</sequence>
<reference evidence="2" key="1">
    <citation type="journal article" date="2011" name="Nat. Commun.">
        <title>Effector diversification within compartments of the Leptosphaeria maculans genome affected by Repeat-Induced Point mutations.</title>
        <authorList>
            <person name="Rouxel T."/>
            <person name="Grandaubert J."/>
            <person name="Hane J.K."/>
            <person name="Hoede C."/>
            <person name="van de Wouw A.P."/>
            <person name="Couloux A."/>
            <person name="Dominguez V."/>
            <person name="Anthouard V."/>
            <person name="Bally P."/>
            <person name="Bourras S."/>
            <person name="Cozijnsen A.J."/>
            <person name="Ciuffetti L.M."/>
            <person name="Degrave A."/>
            <person name="Dilmaghani A."/>
            <person name="Duret L."/>
            <person name="Fudal I."/>
            <person name="Goodwin S.B."/>
            <person name="Gout L."/>
            <person name="Glaser N."/>
            <person name="Linglin J."/>
            <person name="Kema G.H.J."/>
            <person name="Lapalu N."/>
            <person name="Lawrence C.B."/>
            <person name="May K."/>
            <person name="Meyer M."/>
            <person name="Ollivier B."/>
            <person name="Poulain J."/>
            <person name="Schoch C.L."/>
            <person name="Simon A."/>
            <person name="Spatafora J.W."/>
            <person name="Stachowiak A."/>
            <person name="Turgeon B.G."/>
            <person name="Tyler B.M."/>
            <person name="Vincent D."/>
            <person name="Weissenbach J."/>
            <person name="Amselem J."/>
            <person name="Quesneville H."/>
            <person name="Oliver R.P."/>
            <person name="Wincker P."/>
            <person name="Balesdent M.-H."/>
            <person name="Howlett B.J."/>
        </authorList>
    </citation>
    <scope>NUCLEOTIDE SEQUENCE [LARGE SCALE GENOMIC DNA]</scope>
    <source>
        <strain evidence="2">JN3 / isolate v23.1.3 / race Av1-4-5-6-7-8</strain>
    </source>
</reference>
<accession>E4ZU45</accession>
<keyword evidence="2" id="KW-1185">Reference proteome</keyword>
<name>E4ZU45_LEPMJ</name>
<evidence type="ECO:0000313" key="1">
    <source>
        <dbReference type="EMBL" id="CBX94755.1"/>
    </source>
</evidence>
<dbReference type="InParanoid" id="E4ZU45"/>
<gene>
    <name evidence="1" type="ORF">LEMA_P117580.1</name>
</gene>
<dbReference type="VEuPathDB" id="FungiDB:LEMA_P117580.1"/>
<dbReference type="AlphaFoldDB" id="E4ZU45"/>
<dbReference type="HOGENOM" id="CLU_1907077_0_0_1"/>
<evidence type="ECO:0000313" key="2">
    <source>
        <dbReference type="Proteomes" id="UP000002668"/>
    </source>
</evidence>